<accession>A0AAJ0G7H4</accession>
<evidence type="ECO:0000313" key="4">
    <source>
        <dbReference type="Proteomes" id="UP001271007"/>
    </source>
</evidence>
<dbReference type="InterPro" id="IPR002347">
    <property type="entry name" value="SDR_fam"/>
</dbReference>
<dbReference type="PRINTS" id="PR00081">
    <property type="entry name" value="GDHRDH"/>
</dbReference>
<dbReference type="Proteomes" id="UP001271007">
    <property type="component" value="Unassembled WGS sequence"/>
</dbReference>
<gene>
    <name evidence="3" type="ORF">LTR09_011595</name>
</gene>
<dbReference type="AlphaFoldDB" id="A0AAJ0G7H4"/>
<keyword evidence="4" id="KW-1185">Reference proteome</keyword>
<name>A0AAJ0G7H4_9PEZI</name>
<dbReference type="Pfam" id="PF00106">
    <property type="entry name" value="adh_short"/>
    <property type="match status" value="1"/>
</dbReference>
<comment type="similarity">
    <text evidence="2">Belongs to the short-chain dehydrogenases/reductases (SDR) family.</text>
</comment>
<evidence type="ECO:0000256" key="1">
    <source>
        <dbReference type="ARBA" id="ARBA00023002"/>
    </source>
</evidence>
<dbReference type="PANTHER" id="PTHR43658:SF8">
    <property type="entry name" value="17-BETA-HYDROXYSTEROID DEHYDROGENASE 14-RELATED"/>
    <property type="match status" value="1"/>
</dbReference>
<keyword evidence="1" id="KW-0560">Oxidoreductase</keyword>
<dbReference type="EMBL" id="JAWDJX010000073">
    <property type="protein sequence ID" value="KAK3046955.1"/>
    <property type="molecule type" value="Genomic_DNA"/>
</dbReference>
<evidence type="ECO:0000256" key="2">
    <source>
        <dbReference type="RuleBase" id="RU000363"/>
    </source>
</evidence>
<evidence type="ECO:0008006" key="5">
    <source>
        <dbReference type="Google" id="ProtNLM"/>
    </source>
</evidence>
<dbReference type="InterPro" id="IPR036291">
    <property type="entry name" value="NAD(P)-bd_dom_sf"/>
</dbReference>
<dbReference type="PRINTS" id="PR00080">
    <property type="entry name" value="SDRFAMILY"/>
</dbReference>
<dbReference type="GO" id="GO:0016491">
    <property type="term" value="F:oxidoreductase activity"/>
    <property type="evidence" value="ECO:0007669"/>
    <property type="project" value="UniProtKB-KW"/>
</dbReference>
<sequence length="264" mass="27811">MRIEGRTFVISGGASGLGRATCLTIAKAGGYVAVLDFDESLGTEVVSELGHEKARFFKVDVSRTESIASATASIQVWTKDTGKEIGGIVAAAGIGKPAKIINSKGEPLDLGEFDHIMAVNVRGTVDLCRQLLPQLTSVTRPIANKGERGVVILVSSIAAFDGQPGQVAYSASKGAITSLTLPLTRDLAPHGIRVVTIAPGVFATGMTGNMGHRAIETLQKVMMWPKRAGRPEEFASLVLEVLGNEMMNGTVIRLDGGIRMPSKI</sequence>
<proteinExistence type="inferred from homology"/>
<organism evidence="3 4">
    <name type="scientific">Extremus antarcticus</name>
    <dbReference type="NCBI Taxonomy" id="702011"/>
    <lineage>
        <taxon>Eukaryota</taxon>
        <taxon>Fungi</taxon>
        <taxon>Dikarya</taxon>
        <taxon>Ascomycota</taxon>
        <taxon>Pezizomycotina</taxon>
        <taxon>Dothideomycetes</taxon>
        <taxon>Dothideomycetidae</taxon>
        <taxon>Mycosphaerellales</taxon>
        <taxon>Extremaceae</taxon>
        <taxon>Extremus</taxon>
    </lineage>
</organism>
<reference evidence="3" key="1">
    <citation type="submission" date="2023-04" db="EMBL/GenBank/DDBJ databases">
        <title>Black Yeasts Isolated from many extreme environments.</title>
        <authorList>
            <person name="Coleine C."/>
            <person name="Stajich J.E."/>
            <person name="Selbmann L."/>
        </authorList>
    </citation>
    <scope>NUCLEOTIDE SEQUENCE</scope>
    <source>
        <strain evidence="3">CCFEE 5312</strain>
    </source>
</reference>
<protein>
    <recommendedName>
        <fullName evidence="5">3-hydroxyacyl-CoA dehydrogenase</fullName>
    </recommendedName>
</protein>
<dbReference type="Gene3D" id="3.40.50.720">
    <property type="entry name" value="NAD(P)-binding Rossmann-like Domain"/>
    <property type="match status" value="1"/>
</dbReference>
<evidence type="ECO:0000313" key="3">
    <source>
        <dbReference type="EMBL" id="KAK3046955.1"/>
    </source>
</evidence>
<dbReference type="PANTHER" id="PTHR43658">
    <property type="entry name" value="SHORT-CHAIN DEHYDROGENASE/REDUCTASE"/>
    <property type="match status" value="1"/>
</dbReference>
<dbReference type="SUPFAM" id="SSF51735">
    <property type="entry name" value="NAD(P)-binding Rossmann-fold domains"/>
    <property type="match status" value="1"/>
</dbReference>
<comment type="caution">
    <text evidence="3">The sequence shown here is derived from an EMBL/GenBank/DDBJ whole genome shotgun (WGS) entry which is preliminary data.</text>
</comment>